<comment type="caution">
    <text evidence="4">The sequence shown here is derived from an EMBL/GenBank/DDBJ whole genome shotgun (WGS) entry which is preliminary data.</text>
</comment>
<dbReference type="InterPro" id="IPR000182">
    <property type="entry name" value="GNAT_dom"/>
</dbReference>
<dbReference type="STRING" id="252474.B1A74_05385"/>
<evidence type="ECO:0000313" key="5">
    <source>
        <dbReference type="Proteomes" id="UP000189177"/>
    </source>
</evidence>
<dbReference type="PANTHER" id="PTHR43877">
    <property type="entry name" value="AMINOALKYLPHOSPHONATE N-ACETYLTRANSFERASE-RELATED-RELATED"/>
    <property type="match status" value="1"/>
</dbReference>
<dbReference type="Pfam" id="PF13673">
    <property type="entry name" value="Acetyltransf_10"/>
    <property type="match status" value="1"/>
</dbReference>
<sequence>MSQRINFREASWPADREALSLIRREVFVEEQQVPEDLEFDGLDAGALHWLAEEPGGEPIGTLRLLPSGQIGRMAVRQPWRGHGIGSHLLECALSAAIRHGWREVWLNAQATRLGFYARHDFFIISDTFEDAGIPHRRMLRRIRNSMARAG</sequence>
<gene>
    <name evidence="4" type="ORF">B1A74_05385</name>
</gene>
<evidence type="ECO:0000256" key="2">
    <source>
        <dbReference type="ARBA" id="ARBA00023315"/>
    </source>
</evidence>
<keyword evidence="1 4" id="KW-0808">Transferase</keyword>
<evidence type="ECO:0000256" key="1">
    <source>
        <dbReference type="ARBA" id="ARBA00022679"/>
    </source>
</evidence>
<dbReference type="AlphaFoldDB" id="A0A1V3A0C2"/>
<dbReference type="RefSeq" id="WP_024328942.1">
    <property type="nucleotide sequence ID" value="NZ_MUZR01000014.1"/>
</dbReference>
<protein>
    <submittedName>
        <fullName evidence="4">GNAT family N-acetyltransferase</fullName>
    </submittedName>
</protein>
<dbReference type="SUPFAM" id="SSF55729">
    <property type="entry name" value="Acyl-CoA N-acyltransferases (Nat)"/>
    <property type="match status" value="1"/>
</dbReference>
<accession>A0A1V3A0C2</accession>
<dbReference type="Gene3D" id="3.40.630.30">
    <property type="match status" value="1"/>
</dbReference>
<dbReference type="OrthoDB" id="9796171at2"/>
<name>A0A1V3A0C2_9GAMM</name>
<keyword evidence="2" id="KW-0012">Acyltransferase</keyword>
<proteinExistence type="predicted"/>
<evidence type="ECO:0000259" key="3">
    <source>
        <dbReference type="PROSITE" id="PS51186"/>
    </source>
</evidence>
<dbReference type="PANTHER" id="PTHR43877:SF1">
    <property type="entry name" value="ACETYLTRANSFERASE"/>
    <property type="match status" value="1"/>
</dbReference>
<dbReference type="InterPro" id="IPR016181">
    <property type="entry name" value="Acyl_CoA_acyltransferase"/>
</dbReference>
<reference evidence="4 5" key="1">
    <citation type="submission" date="2017-02" db="EMBL/GenBank/DDBJ databases">
        <title>Genomic diversity within the haloalkaliphilic genus Thioalkalivibrio.</title>
        <authorList>
            <person name="Ahn A.-C."/>
            <person name="Meier-Kolthoff J."/>
            <person name="Overmars L."/>
            <person name="Richter M."/>
            <person name="Woyke T."/>
            <person name="Sorokin D.Y."/>
            <person name="Muyzer G."/>
        </authorList>
    </citation>
    <scope>NUCLEOTIDE SEQUENCE [LARGE SCALE GENOMIC DNA]</scope>
    <source>
        <strain evidence="4 5">HL17</strain>
    </source>
</reference>
<evidence type="ECO:0000313" key="4">
    <source>
        <dbReference type="EMBL" id="OOC10533.1"/>
    </source>
</evidence>
<dbReference type="CDD" id="cd04301">
    <property type="entry name" value="NAT_SF"/>
    <property type="match status" value="1"/>
</dbReference>
<feature type="domain" description="N-acetyltransferase" evidence="3">
    <location>
        <begin position="5"/>
        <end position="143"/>
    </location>
</feature>
<dbReference type="Proteomes" id="UP000189177">
    <property type="component" value="Unassembled WGS sequence"/>
</dbReference>
<dbReference type="EMBL" id="MUZR01000014">
    <property type="protein sequence ID" value="OOC10533.1"/>
    <property type="molecule type" value="Genomic_DNA"/>
</dbReference>
<dbReference type="GO" id="GO:0016747">
    <property type="term" value="F:acyltransferase activity, transferring groups other than amino-acyl groups"/>
    <property type="evidence" value="ECO:0007669"/>
    <property type="project" value="InterPro"/>
</dbReference>
<keyword evidence="5" id="KW-1185">Reference proteome</keyword>
<dbReference type="PROSITE" id="PS51186">
    <property type="entry name" value="GNAT"/>
    <property type="match status" value="1"/>
</dbReference>
<organism evidence="4 5">
    <name type="scientific">Thioalkalivibrio halophilus</name>
    <dbReference type="NCBI Taxonomy" id="252474"/>
    <lineage>
        <taxon>Bacteria</taxon>
        <taxon>Pseudomonadati</taxon>
        <taxon>Pseudomonadota</taxon>
        <taxon>Gammaproteobacteria</taxon>
        <taxon>Chromatiales</taxon>
        <taxon>Ectothiorhodospiraceae</taxon>
        <taxon>Thioalkalivibrio</taxon>
    </lineage>
</organism>
<dbReference type="InterPro" id="IPR050832">
    <property type="entry name" value="Bact_Acetyltransf"/>
</dbReference>